<reference evidence="2" key="1">
    <citation type="journal article" date="2019" name="Int. J. Syst. Evol. Microbiol.">
        <title>The Global Catalogue of Microorganisms (GCM) 10K type strain sequencing project: providing services to taxonomists for standard genome sequencing and annotation.</title>
        <authorList>
            <consortium name="The Broad Institute Genomics Platform"/>
            <consortium name="The Broad Institute Genome Sequencing Center for Infectious Disease"/>
            <person name="Wu L."/>
            <person name="Ma J."/>
        </authorList>
    </citation>
    <scope>NUCLEOTIDE SEQUENCE [LARGE SCALE GENOMIC DNA]</scope>
    <source>
        <strain evidence="2">JCM 17688</strain>
    </source>
</reference>
<keyword evidence="2" id="KW-1185">Reference proteome</keyword>
<accession>A0ABP8JLQ7</accession>
<gene>
    <name evidence="1" type="ORF">GCM10023147_22850</name>
</gene>
<dbReference type="RefSeq" id="WP_385920583.1">
    <property type="nucleotide sequence ID" value="NZ_JBHTGI010000001.1"/>
</dbReference>
<evidence type="ECO:0000313" key="2">
    <source>
        <dbReference type="Proteomes" id="UP001500635"/>
    </source>
</evidence>
<comment type="caution">
    <text evidence="1">The sequence shown here is derived from an EMBL/GenBank/DDBJ whole genome shotgun (WGS) entry which is preliminary data.</text>
</comment>
<proteinExistence type="predicted"/>
<organism evidence="1 2">
    <name type="scientific">Tsukamurella soli</name>
    <dbReference type="NCBI Taxonomy" id="644556"/>
    <lineage>
        <taxon>Bacteria</taxon>
        <taxon>Bacillati</taxon>
        <taxon>Actinomycetota</taxon>
        <taxon>Actinomycetes</taxon>
        <taxon>Mycobacteriales</taxon>
        <taxon>Tsukamurellaceae</taxon>
        <taxon>Tsukamurella</taxon>
    </lineage>
</organism>
<sequence length="55" mass="6404">MHARGRERIYRPRPDGLALMRRELESYWNQALITFKEVAEQTCSPKSTPEGNPES</sequence>
<protein>
    <submittedName>
        <fullName evidence="1">Uncharacterized protein</fullName>
    </submittedName>
</protein>
<dbReference type="Proteomes" id="UP001500635">
    <property type="component" value="Unassembled WGS sequence"/>
</dbReference>
<evidence type="ECO:0000313" key="1">
    <source>
        <dbReference type="EMBL" id="GAA4392758.1"/>
    </source>
</evidence>
<name>A0ABP8JLQ7_9ACTN</name>
<dbReference type="EMBL" id="BAABFR010000030">
    <property type="protein sequence ID" value="GAA4392758.1"/>
    <property type="molecule type" value="Genomic_DNA"/>
</dbReference>